<dbReference type="AlphaFoldDB" id="A0AA39IAM8"/>
<proteinExistence type="predicted"/>
<name>A0AA39IAM8_9BILA</name>
<sequence>MYWHPTFNLLLSMDTAPVNFVDRVVELFDLNKTIAPVVASVANPVWKRILQLHHRNRRSLRIRLRSVDGGIECAFYECVPSLLIPIKEIESGGRRFVRISGVDLDDSVNSFPKHAKIILQNGEDLFKMMSQYIVDGSPPNFISYSRPPSTFQTTATENCLIDIQEKCAFFFICSDDYDRFNLVANFWVVGTSVPLCLHNPTP</sequence>
<reference evidence="1" key="1">
    <citation type="submission" date="2023-06" db="EMBL/GenBank/DDBJ databases">
        <title>Genomic analysis of the entomopathogenic nematode Steinernema hermaphroditum.</title>
        <authorList>
            <person name="Schwarz E.M."/>
            <person name="Heppert J.K."/>
            <person name="Baniya A."/>
            <person name="Schwartz H.T."/>
            <person name="Tan C.-H."/>
            <person name="Antoshechkin I."/>
            <person name="Sternberg P.W."/>
            <person name="Goodrich-Blair H."/>
            <person name="Dillman A.R."/>
        </authorList>
    </citation>
    <scope>NUCLEOTIDE SEQUENCE</scope>
    <source>
        <strain evidence="1">PS9179</strain>
        <tissue evidence="1">Whole animal</tissue>
    </source>
</reference>
<organism evidence="1 2">
    <name type="scientific">Steinernema hermaphroditum</name>
    <dbReference type="NCBI Taxonomy" id="289476"/>
    <lineage>
        <taxon>Eukaryota</taxon>
        <taxon>Metazoa</taxon>
        <taxon>Ecdysozoa</taxon>
        <taxon>Nematoda</taxon>
        <taxon>Chromadorea</taxon>
        <taxon>Rhabditida</taxon>
        <taxon>Tylenchina</taxon>
        <taxon>Panagrolaimomorpha</taxon>
        <taxon>Strongyloidoidea</taxon>
        <taxon>Steinernematidae</taxon>
        <taxon>Steinernema</taxon>
    </lineage>
</organism>
<evidence type="ECO:0000313" key="2">
    <source>
        <dbReference type="Proteomes" id="UP001175271"/>
    </source>
</evidence>
<dbReference type="EMBL" id="JAUCMV010000002">
    <property type="protein sequence ID" value="KAK0420921.1"/>
    <property type="molecule type" value="Genomic_DNA"/>
</dbReference>
<dbReference type="Proteomes" id="UP001175271">
    <property type="component" value="Unassembled WGS sequence"/>
</dbReference>
<keyword evidence="2" id="KW-1185">Reference proteome</keyword>
<accession>A0AA39IAM8</accession>
<evidence type="ECO:0000313" key="1">
    <source>
        <dbReference type="EMBL" id="KAK0420921.1"/>
    </source>
</evidence>
<gene>
    <name evidence="1" type="ORF">QR680_014966</name>
</gene>
<protein>
    <submittedName>
        <fullName evidence="1">Uncharacterized protein</fullName>
    </submittedName>
</protein>
<comment type="caution">
    <text evidence="1">The sequence shown here is derived from an EMBL/GenBank/DDBJ whole genome shotgun (WGS) entry which is preliminary data.</text>
</comment>